<accession>A0AAE0C114</accession>
<name>A0AAE0C114_9CHLO</name>
<dbReference type="AlphaFoldDB" id="A0AAE0C114"/>
<evidence type="ECO:0000313" key="3">
    <source>
        <dbReference type="Proteomes" id="UP001190700"/>
    </source>
</evidence>
<proteinExistence type="predicted"/>
<feature type="region of interest" description="Disordered" evidence="1">
    <location>
        <begin position="163"/>
        <end position="196"/>
    </location>
</feature>
<gene>
    <name evidence="2" type="ORF">CYMTET_44944</name>
</gene>
<protein>
    <submittedName>
        <fullName evidence="2">Uncharacterized protein</fullName>
    </submittedName>
</protein>
<feature type="compositionally biased region" description="Basic and acidic residues" evidence="1">
    <location>
        <begin position="173"/>
        <end position="196"/>
    </location>
</feature>
<keyword evidence="3" id="KW-1185">Reference proteome</keyword>
<reference evidence="2 3" key="1">
    <citation type="journal article" date="2015" name="Genome Biol. Evol.">
        <title>Comparative Genomics of a Bacterivorous Green Alga Reveals Evolutionary Causalities and Consequences of Phago-Mixotrophic Mode of Nutrition.</title>
        <authorList>
            <person name="Burns J.A."/>
            <person name="Paasch A."/>
            <person name="Narechania A."/>
            <person name="Kim E."/>
        </authorList>
    </citation>
    <scope>NUCLEOTIDE SEQUENCE [LARGE SCALE GENOMIC DNA]</scope>
    <source>
        <strain evidence="2 3">PLY_AMNH</strain>
    </source>
</reference>
<sequence>MGYQKGGVIWGRRLGKGVRLGKEEVRQQRWGEDQEGRGSGGSGSEKGEELRVRTGGGAKEGEGAQKRVEAEEVGGDLSKEVGSSLGKRGGLRKGGRALRKEEGVGGSGRARGQEEELIRYTQLAAPDPNHGAEYKMTVDLTVLFPKRAGRKNLWCKAMAGPDMANHSRQRRAGRVEGDGGVEVERLRTSPTQRERL</sequence>
<evidence type="ECO:0000313" key="2">
    <source>
        <dbReference type="EMBL" id="KAK3245490.1"/>
    </source>
</evidence>
<dbReference type="EMBL" id="LGRX02030598">
    <property type="protein sequence ID" value="KAK3245490.1"/>
    <property type="molecule type" value="Genomic_DNA"/>
</dbReference>
<evidence type="ECO:0000256" key="1">
    <source>
        <dbReference type="SAM" id="MobiDB-lite"/>
    </source>
</evidence>
<feature type="region of interest" description="Disordered" evidence="1">
    <location>
        <begin position="21"/>
        <end position="113"/>
    </location>
</feature>
<organism evidence="2 3">
    <name type="scientific">Cymbomonas tetramitiformis</name>
    <dbReference type="NCBI Taxonomy" id="36881"/>
    <lineage>
        <taxon>Eukaryota</taxon>
        <taxon>Viridiplantae</taxon>
        <taxon>Chlorophyta</taxon>
        <taxon>Pyramimonadophyceae</taxon>
        <taxon>Pyramimonadales</taxon>
        <taxon>Pyramimonadaceae</taxon>
        <taxon>Cymbomonas</taxon>
    </lineage>
</organism>
<dbReference type="Proteomes" id="UP001190700">
    <property type="component" value="Unassembled WGS sequence"/>
</dbReference>
<comment type="caution">
    <text evidence="2">The sequence shown here is derived from an EMBL/GenBank/DDBJ whole genome shotgun (WGS) entry which is preliminary data.</text>
</comment>
<feature type="compositionally biased region" description="Basic and acidic residues" evidence="1">
    <location>
        <begin position="59"/>
        <end position="70"/>
    </location>
</feature>
<feature type="compositionally biased region" description="Basic and acidic residues" evidence="1">
    <location>
        <begin position="21"/>
        <end position="36"/>
    </location>
</feature>